<dbReference type="Proteomes" id="UP000617634">
    <property type="component" value="Unassembled WGS sequence"/>
</dbReference>
<evidence type="ECO:0000313" key="4">
    <source>
        <dbReference type="Proteomes" id="UP000617634"/>
    </source>
</evidence>
<dbReference type="AlphaFoldDB" id="A0A931HC75"/>
<dbReference type="PRINTS" id="PR01543">
    <property type="entry name" value="ANATRNSFRASE"/>
</dbReference>
<dbReference type="PANTHER" id="PTHR11786:SF0">
    <property type="entry name" value="ARYLAMINE N-ACETYLTRANSFERASE 4-RELATED"/>
    <property type="match status" value="1"/>
</dbReference>
<sequence>MDLSAYLARIGLAAAPPASAQGLAALQSAHRRSIGFENLDVLLGRAIRIDGEAVFDKLVRRGRGGYCFEQNRLFADALHVLGFAVRPLLARVRLGQAWEAPVPRSHVLLLVEIAGEAWIVDAGFGGALTPPLCLRDGASALTPDGARHRLRHIGAPGSLIGEWLLERAGPPEATDGRAGDATGWVAQYGFDLAQVCADDLEQVNHWTSTRAGTRFLTTQVASIVLDTGFAALTDTRLTLYREGRTERREIEGAQDLRETLAGTFRIDLPEADLARLPVFVG</sequence>
<dbReference type="PANTHER" id="PTHR11786">
    <property type="entry name" value="N-HYDROXYARYLAMINE O-ACETYLTRANSFERASE"/>
    <property type="match status" value="1"/>
</dbReference>
<evidence type="ECO:0000256" key="2">
    <source>
        <dbReference type="RuleBase" id="RU003452"/>
    </source>
</evidence>
<dbReference type="Pfam" id="PF00797">
    <property type="entry name" value="Acetyltransf_2"/>
    <property type="match status" value="1"/>
</dbReference>
<dbReference type="RefSeq" id="WP_197162603.1">
    <property type="nucleotide sequence ID" value="NZ_JADZGI010000001.1"/>
</dbReference>
<dbReference type="GO" id="GO:0016407">
    <property type="term" value="F:acetyltransferase activity"/>
    <property type="evidence" value="ECO:0007669"/>
    <property type="project" value="InterPro"/>
</dbReference>
<dbReference type="EMBL" id="JADZGI010000001">
    <property type="protein sequence ID" value="MBH0112818.1"/>
    <property type="molecule type" value="Genomic_DNA"/>
</dbReference>
<reference evidence="3" key="1">
    <citation type="submission" date="2020-11" db="EMBL/GenBank/DDBJ databases">
        <title>Novosphingobium aureum sp. nov., a marine bacterium isolated from sediment of a salt flat.</title>
        <authorList>
            <person name="Yoo Y."/>
            <person name="Kim J.-J."/>
        </authorList>
    </citation>
    <scope>NUCLEOTIDE SEQUENCE</scope>
    <source>
        <strain evidence="3">YJ-S2-02</strain>
    </source>
</reference>
<gene>
    <name evidence="3" type="ORF">I5E68_07620</name>
</gene>
<dbReference type="SUPFAM" id="SSF54001">
    <property type="entry name" value="Cysteine proteinases"/>
    <property type="match status" value="1"/>
</dbReference>
<evidence type="ECO:0000313" key="3">
    <source>
        <dbReference type="EMBL" id="MBH0112818.1"/>
    </source>
</evidence>
<dbReference type="Gene3D" id="3.30.2140.10">
    <property type="entry name" value="Arylamine N-acetyltransferase"/>
    <property type="match status" value="1"/>
</dbReference>
<evidence type="ECO:0000256" key="1">
    <source>
        <dbReference type="ARBA" id="ARBA00006547"/>
    </source>
</evidence>
<comment type="similarity">
    <text evidence="1 2">Belongs to the arylamine N-acetyltransferase family.</text>
</comment>
<dbReference type="InterPro" id="IPR038765">
    <property type="entry name" value="Papain-like_cys_pep_sf"/>
</dbReference>
<accession>A0A931HC75</accession>
<organism evidence="3 4">
    <name type="scientific">Novosphingobium aureum</name>
    <dbReference type="NCBI Taxonomy" id="2792964"/>
    <lineage>
        <taxon>Bacteria</taxon>
        <taxon>Pseudomonadati</taxon>
        <taxon>Pseudomonadota</taxon>
        <taxon>Alphaproteobacteria</taxon>
        <taxon>Sphingomonadales</taxon>
        <taxon>Sphingomonadaceae</taxon>
        <taxon>Novosphingobium</taxon>
    </lineage>
</organism>
<protein>
    <submittedName>
        <fullName evidence="3">Arylamine N-acetyltransferase</fullName>
    </submittedName>
</protein>
<keyword evidence="4" id="KW-1185">Reference proteome</keyword>
<comment type="caution">
    <text evidence="3">The sequence shown here is derived from an EMBL/GenBank/DDBJ whole genome shotgun (WGS) entry which is preliminary data.</text>
</comment>
<dbReference type="Gene3D" id="2.40.128.150">
    <property type="entry name" value="Cysteine proteinases"/>
    <property type="match status" value="1"/>
</dbReference>
<proteinExistence type="inferred from homology"/>
<name>A0A931HC75_9SPHN</name>
<dbReference type="InterPro" id="IPR001447">
    <property type="entry name" value="Arylamine_N-AcTrfase"/>
</dbReference>